<keyword evidence="2" id="KW-0732">Signal</keyword>
<protein>
    <recommendedName>
        <fullName evidence="5">GDSL esterase/lipase</fullName>
    </recommendedName>
</protein>
<reference evidence="3 4" key="1">
    <citation type="journal article" date="2020" name="Nat. Food">
        <title>A phased Vanilla planifolia genome enables genetic improvement of flavour and production.</title>
        <authorList>
            <person name="Hasing T."/>
            <person name="Tang H."/>
            <person name="Brym M."/>
            <person name="Khazi F."/>
            <person name="Huang T."/>
            <person name="Chambers A.H."/>
        </authorList>
    </citation>
    <scope>NUCLEOTIDE SEQUENCE [LARGE SCALE GENOMIC DNA]</scope>
    <source>
        <tissue evidence="3">Leaf</tissue>
    </source>
</reference>
<dbReference type="PANTHER" id="PTHR45642:SF12">
    <property type="entry name" value="OS09G0132900 PROTEIN"/>
    <property type="match status" value="1"/>
</dbReference>
<dbReference type="EMBL" id="JADCNL010000002">
    <property type="protein sequence ID" value="KAG0491358.1"/>
    <property type="molecule type" value="Genomic_DNA"/>
</dbReference>
<proteinExistence type="inferred from homology"/>
<dbReference type="Gene3D" id="3.40.50.1110">
    <property type="entry name" value="SGNH hydrolase"/>
    <property type="match status" value="1"/>
</dbReference>
<evidence type="ECO:0008006" key="5">
    <source>
        <dbReference type="Google" id="ProtNLM"/>
    </source>
</evidence>
<accession>A0A835RSG9</accession>
<dbReference type="PANTHER" id="PTHR45642">
    <property type="entry name" value="GDSL ESTERASE/LIPASE EXL3"/>
    <property type="match status" value="1"/>
</dbReference>
<evidence type="ECO:0000256" key="1">
    <source>
        <dbReference type="ARBA" id="ARBA00008668"/>
    </source>
</evidence>
<dbReference type="InterPro" id="IPR001087">
    <property type="entry name" value="GDSL"/>
</dbReference>
<dbReference type="InterPro" id="IPR050592">
    <property type="entry name" value="GDSL_lipolytic_enzyme"/>
</dbReference>
<comment type="similarity">
    <text evidence="1">Belongs to the 'GDSL' lipolytic enzyme family.</text>
</comment>
<dbReference type="InterPro" id="IPR036514">
    <property type="entry name" value="SGNH_hydro_sf"/>
</dbReference>
<feature type="chain" id="PRO_5032584363" description="GDSL esterase/lipase" evidence="2">
    <location>
        <begin position="37"/>
        <end position="365"/>
    </location>
</feature>
<dbReference type="InterPro" id="IPR035669">
    <property type="entry name" value="SGNH_plant_lipase-like"/>
</dbReference>
<name>A0A835RSG9_VANPL</name>
<keyword evidence="4" id="KW-1185">Reference proteome</keyword>
<comment type="caution">
    <text evidence="3">The sequence shown here is derived from an EMBL/GenBank/DDBJ whole genome shotgun (WGS) entry which is preliminary data.</text>
</comment>
<dbReference type="Pfam" id="PF00657">
    <property type="entry name" value="Lipase_GDSL"/>
    <property type="match status" value="1"/>
</dbReference>
<dbReference type="Proteomes" id="UP000636800">
    <property type="component" value="Chromosome 2"/>
</dbReference>
<organism evidence="3 4">
    <name type="scientific">Vanilla planifolia</name>
    <name type="common">Vanilla</name>
    <dbReference type="NCBI Taxonomy" id="51239"/>
    <lineage>
        <taxon>Eukaryota</taxon>
        <taxon>Viridiplantae</taxon>
        <taxon>Streptophyta</taxon>
        <taxon>Embryophyta</taxon>
        <taxon>Tracheophyta</taxon>
        <taxon>Spermatophyta</taxon>
        <taxon>Magnoliopsida</taxon>
        <taxon>Liliopsida</taxon>
        <taxon>Asparagales</taxon>
        <taxon>Orchidaceae</taxon>
        <taxon>Vanilloideae</taxon>
        <taxon>Vanilleae</taxon>
        <taxon>Vanilla</taxon>
    </lineage>
</organism>
<sequence>MLMPLFIPSTLFPSTMASWSLVCLSLLTLLLHSTAAGRVPAIIVFGDSSVDSGNNNFINTIARSNYEPYGRDFDGGRPTGRFCNGRLASDYISQAFNLPSVLPPYLDPTYTIKDFAVGVNFASAGTGYDNATSNILGVIPMWKELEYFREYISKLKGYQGEVKAMETIREALYLISVGTNDFLENYYVLPGRPSSYTVEEYQNFLVDIAEGFVNELYRLGARKIDLTGILPMGCVPLERAMNGQLPFSMGICNEEHNRVARDFNTKLQLLVEKLSRERSDFSLVYGDLYDIFDGVIKSPVAYGFDEVINSCCGDTGIVEIGFFCTKYVTCSNADKYVFWDAIHPTQRMNQVLANYIVNTTLARFR</sequence>
<gene>
    <name evidence="3" type="ORF">HPP92_004756</name>
</gene>
<dbReference type="CDD" id="cd01837">
    <property type="entry name" value="SGNH_plant_lipase_like"/>
    <property type="match status" value="1"/>
</dbReference>
<dbReference type="SUPFAM" id="SSF52266">
    <property type="entry name" value="SGNH hydrolase"/>
    <property type="match status" value="1"/>
</dbReference>
<dbReference type="OrthoDB" id="10064100at2759"/>
<feature type="signal peptide" evidence="2">
    <location>
        <begin position="1"/>
        <end position="36"/>
    </location>
</feature>
<dbReference type="FunFam" id="3.40.50.1110:FF:000003">
    <property type="entry name" value="GDSL esterase/lipase APG"/>
    <property type="match status" value="1"/>
</dbReference>
<evidence type="ECO:0000256" key="2">
    <source>
        <dbReference type="SAM" id="SignalP"/>
    </source>
</evidence>
<evidence type="ECO:0000313" key="4">
    <source>
        <dbReference type="Proteomes" id="UP000636800"/>
    </source>
</evidence>
<dbReference type="GO" id="GO:0016788">
    <property type="term" value="F:hydrolase activity, acting on ester bonds"/>
    <property type="evidence" value="ECO:0007669"/>
    <property type="project" value="InterPro"/>
</dbReference>
<evidence type="ECO:0000313" key="3">
    <source>
        <dbReference type="EMBL" id="KAG0491358.1"/>
    </source>
</evidence>
<dbReference type="AlphaFoldDB" id="A0A835RSG9"/>